<organism evidence="1 2">
    <name type="scientific">Racocetra persica</name>
    <dbReference type="NCBI Taxonomy" id="160502"/>
    <lineage>
        <taxon>Eukaryota</taxon>
        <taxon>Fungi</taxon>
        <taxon>Fungi incertae sedis</taxon>
        <taxon>Mucoromycota</taxon>
        <taxon>Glomeromycotina</taxon>
        <taxon>Glomeromycetes</taxon>
        <taxon>Diversisporales</taxon>
        <taxon>Gigasporaceae</taxon>
        <taxon>Racocetra</taxon>
    </lineage>
</organism>
<protein>
    <submittedName>
        <fullName evidence="1">25375_t:CDS:1</fullName>
    </submittedName>
</protein>
<keyword evidence="2" id="KW-1185">Reference proteome</keyword>
<name>A0ACA9SQV8_9GLOM</name>
<feature type="non-terminal residue" evidence="1">
    <location>
        <position position="1"/>
    </location>
</feature>
<feature type="non-terminal residue" evidence="1">
    <location>
        <position position="41"/>
    </location>
</feature>
<accession>A0ACA9SQV8</accession>
<reference evidence="1" key="1">
    <citation type="submission" date="2021-06" db="EMBL/GenBank/DDBJ databases">
        <authorList>
            <person name="Kallberg Y."/>
            <person name="Tangrot J."/>
            <person name="Rosling A."/>
        </authorList>
    </citation>
    <scope>NUCLEOTIDE SEQUENCE</scope>
    <source>
        <strain evidence="1">MA461A</strain>
    </source>
</reference>
<proteinExistence type="predicted"/>
<dbReference type="EMBL" id="CAJVQC010151930">
    <property type="protein sequence ID" value="CAG8846580.1"/>
    <property type="molecule type" value="Genomic_DNA"/>
</dbReference>
<evidence type="ECO:0000313" key="1">
    <source>
        <dbReference type="EMBL" id="CAG8846580.1"/>
    </source>
</evidence>
<sequence length="41" mass="4620">VNVESTEIGRSPEIVPKVSYMYKVYMNSTLNEVIKDKTSGI</sequence>
<dbReference type="Proteomes" id="UP000789920">
    <property type="component" value="Unassembled WGS sequence"/>
</dbReference>
<evidence type="ECO:0000313" key="2">
    <source>
        <dbReference type="Proteomes" id="UP000789920"/>
    </source>
</evidence>
<gene>
    <name evidence="1" type="ORF">RPERSI_LOCUS34215</name>
</gene>
<comment type="caution">
    <text evidence="1">The sequence shown here is derived from an EMBL/GenBank/DDBJ whole genome shotgun (WGS) entry which is preliminary data.</text>
</comment>